<dbReference type="AlphaFoldDB" id="A0A1W0CDM5"/>
<evidence type="ECO:0000313" key="2">
    <source>
        <dbReference type="Proteomes" id="UP000192721"/>
    </source>
</evidence>
<name>A0A1W0CDM5_9NEIS</name>
<proteinExistence type="predicted"/>
<evidence type="ECO:0000313" key="1">
    <source>
        <dbReference type="EMBL" id="OQS32812.1"/>
    </source>
</evidence>
<dbReference type="RefSeq" id="WP_081556839.1">
    <property type="nucleotide sequence ID" value="NZ_MUKV01000043.1"/>
</dbReference>
<organism evidence="1 2">
    <name type="scientific">Chromobacterium haemolyticum</name>
    <dbReference type="NCBI Taxonomy" id="394935"/>
    <lineage>
        <taxon>Bacteria</taxon>
        <taxon>Pseudomonadati</taxon>
        <taxon>Pseudomonadota</taxon>
        <taxon>Betaproteobacteria</taxon>
        <taxon>Neisseriales</taxon>
        <taxon>Chromobacteriaceae</taxon>
        <taxon>Chromobacterium</taxon>
    </lineage>
</organism>
<accession>A0A1W0CDM5</accession>
<dbReference type="Proteomes" id="UP000192721">
    <property type="component" value="Unassembled WGS sequence"/>
</dbReference>
<gene>
    <name evidence="1" type="ORF">B0T45_21150</name>
</gene>
<dbReference type="EMBL" id="MUKV01000043">
    <property type="protein sequence ID" value="OQS32812.1"/>
    <property type="molecule type" value="Genomic_DNA"/>
</dbReference>
<reference evidence="1 2" key="1">
    <citation type="submission" date="2017-02" db="EMBL/GenBank/DDBJ databases">
        <title>Chromobacterium haemolyticum H5244.</title>
        <authorList>
            <person name="Gulvik C.A."/>
        </authorList>
    </citation>
    <scope>NUCLEOTIDE SEQUENCE [LARGE SCALE GENOMIC DNA]</scope>
    <source>
        <strain evidence="1 2">H5244</strain>
    </source>
</reference>
<protein>
    <recommendedName>
        <fullName evidence="3">DUF2513 domain-containing protein</fullName>
    </recommendedName>
</protein>
<sequence>MSHSNIEQFDLIVGKTFAVLYQSFPLQKFIEVGHILDPKTAFTEDGNYGTVLTEEGEFCRACFDWITEAGYVSGTVDYRSGTLTKAVLTAKGLETLKAIPGSLQASLGDRMVDAAKAEGRELLRSLASQALGVGLQLLTPR</sequence>
<comment type="caution">
    <text evidence="1">The sequence shown here is derived from an EMBL/GenBank/DDBJ whole genome shotgun (WGS) entry which is preliminary data.</text>
</comment>
<evidence type="ECO:0008006" key="3">
    <source>
        <dbReference type="Google" id="ProtNLM"/>
    </source>
</evidence>